<evidence type="ECO:0000313" key="1">
    <source>
        <dbReference type="EMBL" id="KAK2742142.1"/>
    </source>
</evidence>
<keyword evidence="2" id="KW-1185">Reference proteome</keyword>
<dbReference type="AlphaFoldDB" id="A0AAD9Y7I3"/>
<dbReference type="EMBL" id="VYYT01000333">
    <property type="protein sequence ID" value="KAK2742142.1"/>
    <property type="molecule type" value="Genomic_DNA"/>
</dbReference>
<protein>
    <submittedName>
        <fullName evidence="1">Uncharacterized protein</fullName>
    </submittedName>
</protein>
<proteinExistence type="predicted"/>
<accession>A0AAD9Y7I3</accession>
<reference evidence="1" key="1">
    <citation type="submission" date="2023-02" db="EMBL/GenBank/DDBJ databases">
        <title>Colletotrichum kahawae CIFC_Que2 genome sequencing and assembly.</title>
        <authorList>
            <person name="Baroncelli R."/>
        </authorList>
    </citation>
    <scope>NUCLEOTIDE SEQUENCE</scope>
    <source>
        <strain evidence="1">CIFC_Que2</strain>
    </source>
</reference>
<gene>
    <name evidence="1" type="ORF">CKAH01_01569</name>
</gene>
<name>A0AAD9Y7I3_COLKA</name>
<evidence type="ECO:0000313" key="2">
    <source>
        <dbReference type="Proteomes" id="UP001281614"/>
    </source>
</evidence>
<organism evidence="1 2">
    <name type="scientific">Colletotrichum kahawae</name>
    <name type="common">Coffee berry disease fungus</name>
    <dbReference type="NCBI Taxonomy" id="34407"/>
    <lineage>
        <taxon>Eukaryota</taxon>
        <taxon>Fungi</taxon>
        <taxon>Dikarya</taxon>
        <taxon>Ascomycota</taxon>
        <taxon>Pezizomycotina</taxon>
        <taxon>Sordariomycetes</taxon>
        <taxon>Hypocreomycetidae</taxon>
        <taxon>Glomerellales</taxon>
        <taxon>Glomerellaceae</taxon>
        <taxon>Colletotrichum</taxon>
        <taxon>Colletotrichum gloeosporioides species complex</taxon>
    </lineage>
</organism>
<comment type="caution">
    <text evidence="1">The sequence shown here is derived from an EMBL/GenBank/DDBJ whole genome shotgun (WGS) entry which is preliminary data.</text>
</comment>
<dbReference type="Proteomes" id="UP001281614">
    <property type="component" value="Unassembled WGS sequence"/>
</dbReference>
<sequence length="120" mass="12684">MAAAALALIAPASSSGPLPRVDSAVDSQTRRSVVVGALTGASRSTCGLVGKVYFIVADEAFKVCSAPGNGRLRQTKQATIEPRRYVRRTSEANGRSDLVAREPALGLRLAPMCSWHMEQA</sequence>